<evidence type="ECO:0000313" key="4">
    <source>
        <dbReference type="Proteomes" id="UP000178510"/>
    </source>
</evidence>
<dbReference type="AlphaFoldDB" id="A0A1G2KSV3"/>
<dbReference type="EMBL" id="MHQM01000048">
    <property type="protein sequence ID" value="OHA02403.1"/>
    <property type="molecule type" value="Genomic_DNA"/>
</dbReference>
<evidence type="ECO:0000256" key="1">
    <source>
        <dbReference type="SAM" id="MobiDB-lite"/>
    </source>
</evidence>
<comment type="caution">
    <text evidence="3">The sequence shown here is derived from an EMBL/GenBank/DDBJ whole genome shotgun (WGS) entry which is preliminary data.</text>
</comment>
<evidence type="ECO:0000256" key="2">
    <source>
        <dbReference type="SAM" id="Phobius"/>
    </source>
</evidence>
<protein>
    <submittedName>
        <fullName evidence="3">Uncharacterized protein</fullName>
    </submittedName>
</protein>
<evidence type="ECO:0000313" key="3">
    <source>
        <dbReference type="EMBL" id="OHA02403.1"/>
    </source>
</evidence>
<feature type="transmembrane region" description="Helical" evidence="2">
    <location>
        <begin position="92"/>
        <end position="116"/>
    </location>
</feature>
<feature type="region of interest" description="Disordered" evidence="1">
    <location>
        <begin position="1"/>
        <end position="46"/>
    </location>
</feature>
<reference evidence="3 4" key="1">
    <citation type="journal article" date="2016" name="Nat. Commun.">
        <title>Thousands of microbial genomes shed light on interconnected biogeochemical processes in an aquifer system.</title>
        <authorList>
            <person name="Anantharaman K."/>
            <person name="Brown C.T."/>
            <person name="Hug L.A."/>
            <person name="Sharon I."/>
            <person name="Castelle C.J."/>
            <person name="Probst A.J."/>
            <person name="Thomas B.C."/>
            <person name="Singh A."/>
            <person name="Wilkins M.J."/>
            <person name="Karaoz U."/>
            <person name="Brodie E.L."/>
            <person name="Williams K.H."/>
            <person name="Hubbard S.S."/>
            <person name="Banfield J.F."/>
        </authorList>
    </citation>
    <scope>NUCLEOTIDE SEQUENCE [LARGE SCALE GENOMIC DNA]</scope>
</reference>
<accession>A0A1G2KSV3</accession>
<keyword evidence="2" id="KW-0812">Transmembrane</keyword>
<keyword evidence="2" id="KW-1133">Transmembrane helix</keyword>
<organism evidence="3 4">
    <name type="scientific">Candidatus Sungbacteria bacterium RIFCSPHIGHO2_02_FULL_52_23</name>
    <dbReference type="NCBI Taxonomy" id="1802274"/>
    <lineage>
        <taxon>Bacteria</taxon>
        <taxon>Candidatus Sungiibacteriota</taxon>
    </lineage>
</organism>
<name>A0A1G2KSV3_9BACT</name>
<sequence length="331" mass="36812">MPPALKQNTNQNQSDPVSERNDGMSLPVASGSGPHEVAGNAARARPAIRTMKSDAEEIMKTEKPSLIKIAAGATRRPIFPGAPVPQKRRIPLVMIGAIIAGLILLAGIGFGVWYAYGTWVTPAKPTDSDIIMPDQTRLAPPTPYFATETSRTITIKKTDRAEFARLMADTWHEKEREGTVKRIIIKIQDGPTERFATLGDFFEMWRIAPPQELVDQAGGSLMVFMYAGATGNRIGFAVRTDEPERAFAHMLRWEPSLLAQATPLFFDERAGSILSIFEDRTWRNIDWRYMKLSQDKDLGIGYLVFPVGDVFVFTTSKEATEATINRLFDAH</sequence>
<feature type="compositionally biased region" description="Polar residues" evidence="1">
    <location>
        <begin position="1"/>
        <end position="16"/>
    </location>
</feature>
<gene>
    <name evidence="3" type="ORF">A3J58_01600</name>
</gene>
<dbReference type="Proteomes" id="UP000178510">
    <property type="component" value="Unassembled WGS sequence"/>
</dbReference>
<dbReference type="STRING" id="1802274.A3J58_01600"/>
<proteinExistence type="predicted"/>
<keyword evidence="2" id="KW-0472">Membrane</keyword>